<evidence type="ECO:0000313" key="3">
    <source>
        <dbReference type="Proteomes" id="UP001146351"/>
    </source>
</evidence>
<reference evidence="2" key="1">
    <citation type="submission" date="2022-11" db="EMBL/GenBank/DDBJ databases">
        <authorList>
            <person name="Petersen C."/>
        </authorList>
    </citation>
    <scope>NUCLEOTIDE SEQUENCE</scope>
    <source>
        <strain evidence="2">IBT 21917</strain>
    </source>
</reference>
<proteinExistence type="predicted"/>
<organism evidence="2 3">
    <name type="scientific">Penicillium capsulatum</name>
    <dbReference type="NCBI Taxonomy" id="69766"/>
    <lineage>
        <taxon>Eukaryota</taxon>
        <taxon>Fungi</taxon>
        <taxon>Dikarya</taxon>
        <taxon>Ascomycota</taxon>
        <taxon>Pezizomycotina</taxon>
        <taxon>Eurotiomycetes</taxon>
        <taxon>Eurotiomycetidae</taxon>
        <taxon>Eurotiales</taxon>
        <taxon>Aspergillaceae</taxon>
        <taxon>Penicillium</taxon>
    </lineage>
</organism>
<reference evidence="2" key="2">
    <citation type="journal article" date="2023" name="IMA Fungus">
        <title>Comparative genomic study of the Penicillium genus elucidates a diverse pangenome and 15 lateral gene transfer events.</title>
        <authorList>
            <person name="Petersen C."/>
            <person name="Sorensen T."/>
            <person name="Nielsen M.R."/>
            <person name="Sondergaard T.E."/>
            <person name="Sorensen J.L."/>
            <person name="Fitzpatrick D.A."/>
            <person name="Frisvad J.C."/>
            <person name="Nielsen K.L."/>
        </authorList>
    </citation>
    <scope>NUCLEOTIDE SEQUENCE</scope>
    <source>
        <strain evidence="2">IBT 21917</strain>
    </source>
</reference>
<sequence>MLYEGFAFSSPYRAPGRSADSPRPVDLPNKAGYESTPRHTSFWKRSDFPFCRAADWRRVDEGRWTRTKTEDKAPEVDSSGDDRESFLPRATLATVIMTRLHPRGDAYTRKGYRRERGERAEDDPLIDLNSAIRLGPRLLPKGAGGKQK</sequence>
<gene>
    <name evidence="2" type="ORF">N7492_001084</name>
</gene>
<dbReference type="Proteomes" id="UP001146351">
    <property type="component" value="Unassembled WGS sequence"/>
</dbReference>
<keyword evidence="3" id="KW-1185">Reference proteome</keyword>
<name>A0A9W9ISJ5_9EURO</name>
<protein>
    <submittedName>
        <fullName evidence="2">Uncharacterized protein</fullName>
    </submittedName>
</protein>
<accession>A0A9W9ISJ5</accession>
<feature type="region of interest" description="Disordered" evidence="1">
    <location>
        <begin position="1"/>
        <end position="37"/>
    </location>
</feature>
<evidence type="ECO:0000256" key="1">
    <source>
        <dbReference type="SAM" id="MobiDB-lite"/>
    </source>
</evidence>
<comment type="caution">
    <text evidence="2">The sequence shown here is derived from an EMBL/GenBank/DDBJ whole genome shotgun (WGS) entry which is preliminary data.</text>
</comment>
<dbReference type="EMBL" id="JAPQKO010000001">
    <property type="protein sequence ID" value="KAJ5183468.1"/>
    <property type="molecule type" value="Genomic_DNA"/>
</dbReference>
<dbReference type="AlphaFoldDB" id="A0A9W9ISJ5"/>
<evidence type="ECO:0000313" key="2">
    <source>
        <dbReference type="EMBL" id="KAJ5183468.1"/>
    </source>
</evidence>